<gene>
    <name evidence="2" type="ORF">PUW23_07870</name>
    <name evidence="3" type="ORF">PUW25_07345</name>
</gene>
<dbReference type="SUPFAM" id="SSF109854">
    <property type="entry name" value="DinB/YfiT-like putative metalloenzymes"/>
    <property type="match status" value="1"/>
</dbReference>
<sequence length="161" mass="19650">MNRVQKNSLIASFHEWHDWIRRWSMQQNAPWDQPIAEGKWTAREMVCHMMRWDRYFWEGAISIIASGEKEQIQIQQLDYDLFNEAAREYARKISTEELMQETLKYRELIIRSLYELVDEDWSYPYKGLDGNPFTLQGYVEDFIWHDRHHMKQLESMQQLEA</sequence>
<dbReference type="InterPro" id="IPR024775">
    <property type="entry name" value="DinB-like"/>
</dbReference>
<dbReference type="RefSeq" id="WP_205053564.1">
    <property type="nucleotide sequence ID" value="NZ_CP118101.1"/>
</dbReference>
<dbReference type="AlphaFoldDB" id="A0AAX3N5W5"/>
<organism evidence="2 4">
    <name type="scientific">Paenibacillus urinalis</name>
    <dbReference type="NCBI Taxonomy" id="521520"/>
    <lineage>
        <taxon>Bacteria</taxon>
        <taxon>Bacillati</taxon>
        <taxon>Bacillota</taxon>
        <taxon>Bacilli</taxon>
        <taxon>Bacillales</taxon>
        <taxon>Paenibacillaceae</taxon>
        <taxon>Paenibacillus</taxon>
    </lineage>
</organism>
<dbReference type="Pfam" id="PF12867">
    <property type="entry name" value="DinB_2"/>
    <property type="match status" value="1"/>
</dbReference>
<evidence type="ECO:0000259" key="1">
    <source>
        <dbReference type="Pfam" id="PF12867"/>
    </source>
</evidence>
<reference evidence="2 5" key="1">
    <citation type="submission" date="2023-02" db="EMBL/GenBank/DDBJ databases">
        <title>Pathogen: clinical or host-associated sample.</title>
        <authorList>
            <person name="Hergert J."/>
            <person name="Casey R."/>
            <person name="Wagner J."/>
            <person name="Young E.L."/>
            <person name="Oakeson K.F."/>
        </authorList>
    </citation>
    <scope>NUCLEOTIDE SEQUENCE</scope>
    <source>
        <strain evidence="3 5">2022CK-00829</strain>
        <strain evidence="2">2022CK-00830</strain>
    </source>
</reference>
<name>A0AAX3N5W5_9BACL</name>
<dbReference type="Proteomes" id="UP001220962">
    <property type="component" value="Chromosome"/>
</dbReference>
<evidence type="ECO:0000313" key="2">
    <source>
        <dbReference type="EMBL" id="WDH84120.1"/>
    </source>
</evidence>
<dbReference type="Gene3D" id="1.20.120.450">
    <property type="entry name" value="dinb family like domain"/>
    <property type="match status" value="1"/>
</dbReference>
<evidence type="ECO:0000313" key="4">
    <source>
        <dbReference type="Proteomes" id="UP001220962"/>
    </source>
</evidence>
<feature type="domain" description="DinB-like" evidence="1">
    <location>
        <begin position="17"/>
        <end position="153"/>
    </location>
</feature>
<dbReference type="EMBL" id="CP118101">
    <property type="protein sequence ID" value="WDH84120.1"/>
    <property type="molecule type" value="Genomic_DNA"/>
</dbReference>
<accession>A0AAX3N5W5</accession>
<protein>
    <submittedName>
        <fullName evidence="2">DinB family protein</fullName>
    </submittedName>
</protein>
<keyword evidence="5" id="KW-1185">Reference proteome</keyword>
<evidence type="ECO:0000313" key="5">
    <source>
        <dbReference type="Proteomes" id="UP001221519"/>
    </source>
</evidence>
<dbReference type="InterPro" id="IPR034660">
    <property type="entry name" value="DinB/YfiT-like"/>
</dbReference>
<dbReference type="EMBL" id="CP118108">
    <property type="protein sequence ID" value="WDI03760.1"/>
    <property type="molecule type" value="Genomic_DNA"/>
</dbReference>
<proteinExistence type="predicted"/>
<evidence type="ECO:0000313" key="3">
    <source>
        <dbReference type="EMBL" id="WDI03760.1"/>
    </source>
</evidence>
<dbReference type="Proteomes" id="UP001221519">
    <property type="component" value="Chromosome"/>
</dbReference>